<proteinExistence type="predicted"/>
<comment type="caution">
    <text evidence="1">The sequence shown here is derived from an EMBL/GenBank/DDBJ whole genome shotgun (WGS) entry which is preliminary data.</text>
</comment>
<reference evidence="1 2" key="1">
    <citation type="journal article" date="2022" name="Plant J.">
        <title>Chromosome-level genome of Camellia lanceoleosa provides a valuable resource for understanding genome evolution and self-incompatibility.</title>
        <authorList>
            <person name="Gong W."/>
            <person name="Xiao S."/>
            <person name="Wang L."/>
            <person name="Liao Z."/>
            <person name="Chang Y."/>
            <person name="Mo W."/>
            <person name="Hu G."/>
            <person name="Li W."/>
            <person name="Zhao G."/>
            <person name="Zhu H."/>
            <person name="Hu X."/>
            <person name="Ji K."/>
            <person name="Xiang X."/>
            <person name="Song Q."/>
            <person name="Yuan D."/>
            <person name="Jin S."/>
            <person name="Zhang L."/>
        </authorList>
    </citation>
    <scope>NUCLEOTIDE SEQUENCE [LARGE SCALE GENOMIC DNA]</scope>
    <source>
        <strain evidence="1">SQ_2022a</strain>
    </source>
</reference>
<protein>
    <submittedName>
        <fullName evidence="1">Uncharacterized protein</fullName>
    </submittedName>
</protein>
<keyword evidence="2" id="KW-1185">Reference proteome</keyword>
<organism evidence="1 2">
    <name type="scientific">Camellia lanceoleosa</name>
    <dbReference type="NCBI Taxonomy" id="1840588"/>
    <lineage>
        <taxon>Eukaryota</taxon>
        <taxon>Viridiplantae</taxon>
        <taxon>Streptophyta</taxon>
        <taxon>Embryophyta</taxon>
        <taxon>Tracheophyta</taxon>
        <taxon>Spermatophyta</taxon>
        <taxon>Magnoliopsida</taxon>
        <taxon>eudicotyledons</taxon>
        <taxon>Gunneridae</taxon>
        <taxon>Pentapetalae</taxon>
        <taxon>asterids</taxon>
        <taxon>Ericales</taxon>
        <taxon>Theaceae</taxon>
        <taxon>Camellia</taxon>
    </lineage>
</organism>
<evidence type="ECO:0000313" key="1">
    <source>
        <dbReference type="EMBL" id="KAI8022064.1"/>
    </source>
</evidence>
<gene>
    <name evidence="1" type="ORF">LOK49_LG03G02377</name>
</gene>
<name>A0ACC0I8Q6_9ERIC</name>
<dbReference type="EMBL" id="CM045763">
    <property type="protein sequence ID" value="KAI8022064.1"/>
    <property type="molecule type" value="Genomic_DNA"/>
</dbReference>
<sequence length="468" mass="53185">MLLVTSTLFCPFPYPIPHFSLPFRTHLSPSHPPQPPPSYNPLPSLTPKTTLSLSLSLSLSTMALIRPQMLKDFLADDSSSCSSTDFRSFPRKNPLDPNTNTTKRSSSIKLTRNRSSKAASTTISAIHRASEILLTAVKHFPFASSAKSQPRTTVSRRRRDVGENDSVRVVKVKDILRWRSFRDLVVVEEEEAQPLDLCSSGWCDEDFTAEDLPLCGGNCGQNSEGEKCLPEESVGGDSTVDPKGELSCEEKEQCSPVSVLNFPFQEDEESISSFHQSLAHLNRRKHMLMQNIQDFEGLAKLEPTILEGQFSLNEKYSSCEEEYGDHDHEFVKQDDGIEEKSRQLLDHVKASSLVETCEADVDQLLLDFFRNELATRRDQNDDEFDCEMLRVAKDWMSEQYDESFEWEVEGKREAYVRDMEGGAKWRWRKFEEEQQELAMETEVGVLNCLLDELLVDLSCSLKRKLMGS</sequence>
<accession>A0ACC0I8Q6</accession>
<evidence type="ECO:0000313" key="2">
    <source>
        <dbReference type="Proteomes" id="UP001060215"/>
    </source>
</evidence>
<dbReference type="Proteomes" id="UP001060215">
    <property type="component" value="Chromosome 6"/>
</dbReference>